<evidence type="ECO:0000313" key="2">
    <source>
        <dbReference type="EMBL" id="SEN44291.1"/>
    </source>
</evidence>
<evidence type="ECO:0000313" key="3">
    <source>
        <dbReference type="Proteomes" id="UP000199054"/>
    </source>
</evidence>
<dbReference type="Proteomes" id="UP000199054">
    <property type="component" value="Unassembled WGS sequence"/>
</dbReference>
<dbReference type="EMBL" id="FODE01000007">
    <property type="protein sequence ID" value="SEN44291.1"/>
    <property type="molecule type" value="Genomic_DNA"/>
</dbReference>
<proteinExistence type="predicted"/>
<gene>
    <name evidence="2" type="ORF">SAMN04489859_10076</name>
</gene>
<name>A0A1H8GJC9_9RHOB</name>
<feature type="region of interest" description="Disordered" evidence="1">
    <location>
        <begin position="140"/>
        <end position="175"/>
    </location>
</feature>
<evidence type="ECO:0000256" key="1">
    <source>
        <dbReference type="SAM" id="MobiDB-lite"/>
    </source>
</evidence>
<accession>A0A1H8GJC9</accession>
<keyword evidence="3" id="KW-1185">Reference proteome</keyword>
<sequence>MRPNMIRVASRSLTLRCMGSTRQNAFLIWRLHRQADFTTDSFVAAINCDDPLARCELGNLFRADSSVPFSFEGRVNGMGTGALPMGQRMILPNTLPGRKGPYPATARNPVNGIGRAGETAYVVASGRSACPGRGLPARHIYRDEPCQHPPRPAQSRGVGRGRARDPHPPPLAARRHLGTLLGLVRAIRQSPASA</sequence>
<dbReference type="AlphaFoldDB" id="A0A1H8GJC9"/>
<reference evidence="2 3" key="1">
    <citation type="submission" date="2016-10" db="EMBL/GenBank/DDBJ databases">
        <authorList>
            <person name="de Groot N.N."/>
        </authorList>
    </citation>
    <scope>NUCLEOTIDE SEQUENCE [LARGE SCALE GENOMIC DNA]</scope>
    <source>
        <strain evidence="2 3">DSM 8512</strain>
    </source>
</reference>
<organism evidence="2 3">
    <name type="scientific">Paracoccus alcaliphilus</name>
    <dbReference type="NCBI Taxonomy" id="34002"/>
    <lineage>
        <taxon>Bacteria</taxon>
        <taxon>Pseudomonadati</taxon>
        <taxon>Pseudomonadota</taxon>
        <taxon>Alphaproteobacteria</taxon>
        <taxon>Rhodobacterales</taxon>
        <taxon>Paracoccaceae</taxon>
        <taxon>Paracoccus</taxon>
    </lineage>
</organism>
<protein>
    <submittedName>
        <fullName evidence="2">Uncharacterized protein</fullName>
    </submittedName>
</protein>